<sequence>MYVTALLFELWNVYSVCLAHRSGMSAVGDSGARLTQFKNKGKDASELRRRRAEVNVDLRKAKKDDQISKRRNVLVTEDEPSSPMQEKDPSAQPQQHWSVEELVEGVNSQSLEHQLQATQAARKLLSKEKCPPIDTIIAAGLIPRFVSFLALSECPPIQFEAAWALTNIASGTSDQTTAVVEGGAIPAFINLVASPQLHLSEQAIWALGNIAGDGSNYRDLVIQHGGIQPLLDLLAAPDLSVFHCGYMRNVTWTLSNLCRNKDPAPPLMAVQQLLPALVLLLHHNDNEVLADTCWAVSYLTDGSNERIEVVVQSGLVPRLVQLLTCDNLSIVTPALRSLGNIVTGTDEQTQCVLNTGALAMFPSLLRHQKTNIQKEAAWTVSNITAGKDTQIQEVVNANLMPILVEILQQGDFKSQKEAVWAVSNFTSGGTMEQVAYLVHCNVLGPLLHLLTVKDCKIILVILDAIYNILKMAHKAGEGEKLTLMVEELGGLDKIEALQSHDNEAVYKSSLNIIDQFFSEENEDESVVPEVTEDGFAFQVPDDQSTFQF</sequence>
<dbReference type="EMBL" id="CADEAL010004376">
    <property type="protein sequence ID" value="CAB1458190.1"/>
    <property type="molecule type" value="Genomic_DNA"/>
</dbReference>
<feature type="repeat" description="ARM" evidence="6">
    <location>
        <begin position="314"/>
        <end position="356"/>
    </location>
</feature>
<gene>
    <name evidence="10" type="ORF">PLEPLA_LOCUS46019</name>
</gene>
<keyword evidence="8" id="KW-0732">Signal</keyword>
<feature type="domain" description="IBB" evidence="9">
    <location>
        <begin position="17"/>
        <end position="80"/>
    </location>
</feature>
<dbReference type="InterPro" id="IPR000225">
    <property type="entry name" value="Armadillo"/>
</dbReference>
<keyword evidence="3" id="KW-0677">Repeat</keyword>
<dbReference type="SUPFAM" id="SSF48371">
    <property type="entry name" value="ARM repeat"/>
    <property type="match status" value="1"/>
</dbReference>
<evidence type="ECO:0000256" key="7">
    <source>
        <dbReference type="SAM" id="MobiDB-lite"/>
    </source>
</evidence>
<feature type="repeat" description="ARM" evidence="6">
    <location>
        <begin position="140"/>
        <end position="183"/>
    </location>
</feature>
<evidence type="ECO:0000256" key="4">
    <source>
        <dbReference type="ARBA" id="ARBA00022927"/>
    </source>
</evidence>
<keyword evidence="2 5" id="KW-0813">Transport</keyword>
<reference evidence="10" key="1">
    <citation type="submission" date="2020-03" db="EMBL/GenBank/DDBJ databases">
        <authorList>
            <person name="Weist P."/>
        </authorList>
    </citation>
    <scope>NUCLEOTIDE SEQUENCE</scope>
</reference>
<dbReference type="PROSITE" id="PS50176">
    <property type="entry name" value="ARM_REPEAT"/>
    <property type="match status" value="4"/>
</dbReference>
<evidence type="ECO:0000313" key="10">
    <source>
        <dbReference type="EMBL" id="CAB1458190.1"/>
    </source>
</evidence>
<dbReference type="PROSITE" id="PS51214">
    <property type="entry name" value="IBB"/>
    <property type="match status" value="1"/>
</dbReference>
<comment type="similarity">
    <text evidence="1 5">Belongs to the importin alpha family.</text>
</comment>
<dbReference type="Proteomes" id="UP001153269">
    <property type="component" value="Unassembled WGS sequence"/>
</dbReference>
<dbReference type="Gene3D" id="1.20.5.690">
    <property type="entry name" value="Importin-alpha, importin-beta-binding domain"/>
    <property type="match status" value="1"/>
</dbReference>
<evidence type="ECO:0000256" key="5">
    <source>
        <dbReference type="PIRNR" id="PIRNR005673"/>
    </source>
</evidence>
<dbReference type="InterPro" id="IPR036975">
    <property type="entry name" value="Importin-a_IBB_sf"/>
</dbReference>
<accession>A0A9N7ZBG8</accession>
<dbReference type="InterPro" id="IPR011989">
    <property type="entry name" value="ARM-like"/>
</dbReference>
<evidence type="ECO:0000256" key="1">
    <source>
        <dbReference type="ARBA" id="ARBA00010394"/>
    </source>
</evidence>
<dbReference type="InterPro" id="IPR016024">
    <property type="entry name" value="ARM-type_fold"/>
</dbReference>
<dbReference type="InterPro" id="IPR032413">
    <property type="entry name" value="Arm_3"/>
</dbReference>
<dbReference type="PIRSF" id="PIRSF005673">
    <property type="entry name" value="Importin_alpha"/>
    <property type="match status" value="1"/>
</dbReference>
<dbReference type="GO" id="GO:0061608">
    <property type="term" value="F:nuclear import signal receptor activity"/>
    <property type="evidence" value="ECO:0007669"/>
    <property type="project" value="InterPro"/>
</dbReference>
<dbReference type="InterPro" id="IPR024931">
    <property type="entry name" value="Importin_alpha"/>
</dbReference>
<dbReference type="AlphaFoldDB" id="A0A9N7ZBG8"/>
<feature type="repeat" description="ARM" evidence="6">
    <location>
        <begin position="183"/>
        <end position="225"/>
    </location>
</feature>
<evidence type="ECO:0000259" key="9">
    <source>
        <dbReference type="PROSITE" id="PS51214"/>
    </source>
</evidence>
<evidence type="ECO:0000313" key="11">
    <source>
        <dbReference type="Proteomes" id="UP001153269"/>
    </source>
</evidence>
<dbReference type="GO" id="GO:0005634">
    <property type="term" value="C:nucleus"/>
    <property type="evidence" value="ECO:0007669"/>
    <property type="project" value="UniProtKB-ARBA"/>
</dbReference>
<keyword evidence="11" id="KW-1185">Reference proteome</keyword>
<feature type="signal peptide" evidence="8">
    <location>
        <begin position="1"/>
        <end position="19"/>
    </location>
</feature>
<dbReference type="FunFam" id="1.25.10.10:FF:000009">
    <property type="entry name" value="Importin subunit alpha"/>
    <property type="match status" value="1"/>
</dbReference>
<feature type="chain" id="PRO_5040288775" description="Importin subunit alpha" evidence="8">
    <location>
        <begin position="20"/>
        <end position="548"/>
    </location>
</feature>
<evidence type="ECO:0000256" key="2">
    <source>
        <dbReference type="ARBA" id="ARBA00022448"/>
    </source>
</evidence>
<protein>
    <recommendedName>
        <fullName evidence="5">Importin subunit alpha</fullName>
    </recommendedName>
</protein>
<comment type="caution">
    <text evidence="10">The sequence shown here is derived from an EMBL/GenBank/DDBJ whole genome shotgun (WGS) entry which is preliminary data.</text>
</comment>
<dbReference type="SMART" id="SM00185">
    <property type="entry name" value="ARM"/>
    <property type="match status" value="8"/>
</dbReference>
<keyword evidence="4 5" id="KW-0653">Protein transport</keyword>
<proteinExistence type="inferred from homology"/>
<feature type="repeat" description="ARM" evidence="6">
    <location>
        <begin position="272"/>
        <end position="314"/>
    </location>
</feature>
<dbReference type="GO" id="GO:0005737">
    <property type="term" value="C:cytoplasm"/>
    <property type="evidence" value="ECO:0007669"/>
    <property type="project" value="InterPro"/>
</dbReference>
<feature type="region of interest" description="Disordered" evidence="7">
    <location>
        <begin position="59"/>
        <end position="96"/>
    </location>
</feature>
<dbReference type="InterPro" id="IPR002652">
    <property type="entry name" value="Importin-a_IBB"/>
</dbReference>
<dbReference type="Pfam" id="PF00514">
    <property type="entry name" value="Arm"/>
    <property type="match status" value="7"/>
</dbReference>
<evidence type="ECO:0000256" key="6">
    <source>
        <dbReference type="PROSITE-ProRule" id="PRU00259"/>
    </source>
</evidence>
<dbReference type="Pfam" id="PF16186">
    <property type="entry name" value="Arm_3"/>
    <property type="match status" value="1"/>
</dbReference>
<dbReference type="GO" id="GO:0006606">
    <property type="term" value="P:protein import into nucleus"/>
    <property type="evidence" value="ECO:0007669"/>
    <property type="project" value="InterPro"/>
</dbReference>
<dbReference type="Pfam" id="PF01749">
    <property type="entry name" value="IBB"/>
    <property type="match status" value="1"/>
</dbReference>
<evidence type="ECO:0000256" key="3">
    <source>
        <dbReference type="ARBA" id="ARBA00022737"/>
    </source>
</evidence>
<dbReference type="PANTHER" id="PTHR23316">
    <property type="entry name" value="IMPORTIN ALPHA"/>
    <property type="match status" value="1"/>
</dbReference>
<feature type="compositionally biased region" description="Basic and acidic residues" evidence="7">
    <location>
        <begin position="59"/>
        <end position="68"/>
    </location>
</feature>
<organism evidence="10 11">
    <name type="scientific">Pleuronectes platessa</name>
    <name type="common">European plaice</name>
    <dbReference type="NCBI Taxonomy" id="8262"/>
    <lineage>
        <taxon>Eukaryota</taxon>
        <taxon>Metazoa</taxon>
        <taxon>Chordata</taxon>
        <taxon>Craniata</taxon>
        <taxon>Vertebrata</taxon>
        <taxon>Euteleostomi</taxon>
        <taxon>Actinopterygii</taxon>
        <taxon>Neopterygii</taxon>
        <taxon>Teleostei</taxon>
        <taxon>Neoteleostei</taxon>
        <taxon>Acanthomorphata</taxon>
        <taxon>Carangaria</taxon>
        <taxon>Pleuronectiformes</taxon>
        <taxon>Pleuronectoidei</taxon>
        <taxon>Pleuronectidae</taxon>
        <taxon>Pleuronectes</taxon>
    </lineage>
</organism>
<evidence type="ECO:0000256" key="8">
    <source>
        <dbReference type="SAM" id="SignalP"/>
    </source>
</evidence>
<dbReference type="Gene3D" id="1.25.10.10">
    <property type="entry name" value="Leucine-rich Repeat Variant"/>
    <property type="match status" value="1"/>
</dbReference>
<name>A0A9N7ZBG8_PLEPL</name>